<feature type="transmembrane region" description="Helical" evidence="1">
    <location>
        <begin position="90"/>
        <end position="108"/>
    </location>
</feature>
<comment type="caution">
    <text evidence="2">The sequence shown here is derived from an EMBL/GenBank/DDBJ whole genome shotgun (WGS) entry which is preliminary data.</text>
</comment>
<organism evidence="2 3">
    <name type="scientific">Aquimarina brevivitae</name>
    <dbReference type="NCBI Taxonomy" id="323412"/>
    <lineage>
        <taxon>Bacteria</taxon>
        <taxon>Pseudomonadati</taxon>
        <taxon>Bacteroidota</taxon>
        <taxon>Flavobacteriia</taxon>
        <taxon>Flavobacteriales</taxon>
        <taxon>Flavobacteriaceae</taxon>
        <taxon>Aquimarina</taxon>
    </lineage>
</organism>
<gene>
    <name evidence="2" type="ORF">EV197_2580</name>
</gene>
<dbReference type="EMBL" id="SGXE01000003">
    <property type="protein sequence ID" value="RZS92442.1"/>
    <property type="molecule type" value="Genomic_DNA"/>
</dbReference>
<keyword evidence="1" id="KW-1133">Transmembrane helix</keyword>
<dbReference type="Proteomes" id="UP000292262">
    <property type="component" value="Unassembled WGS sequence"/>
</dbReference>
<feature type="transmembrane region" description="Helical" evidence="1">
    <location>
        <begin position="59"/>
        <end position="78"/>
    </location>
</feature>
<evidence type="ECO:0000313" key="3">
    <source>
        <dbReference type="Proteomes" id="UP000292262"/>
    </source>
</evidence>
<feature type="transmembrane region" description="Helical" evidence="1">
    <location>
        <begin position="161"/>
        <end position="182"/>
    </location>
</feature>
<evidence type="ECO:0000256" key="1">
    <source>
        <dbReference type="SAM" id="Phobius"/>
    </source>
</evidence>
<dbReference type="AlphaFoldDB" id="A0A4Q7P1C6"/>
<evidence type="ECO:0000313" key="2">
    <source>
        <dbReference type="EMBL" id="RZS92442.1"/>
    </source>
</evidence>
<dbReference type="InterPro" id="IPR053170">
    <property type="entry name" value="Transcription_regulator"/>
</dbReference>
<dbReference type="RefSeq" id="WP_130287126.1">
    <property type="nucleotide sequence ID" value="NZ_SGXE01000003.1"/>
</dbReference>
<keyword evidence="1" id="KW-0472">Membrane</keyword>
<keyword evidence="1" id="KW-0812">Transmembrane</keyword>
<dbReference type="Pfam" id="PF04307">
    <property type="entry name" value="YdjM"/>
    <property type="match status" value="1"/>
</dbReference>
<dbReference type="PANTHER" id="PTHR40031">
    <property type="entry name" value="HYPOTHETICAL MEMBRANE SPANNING PROTEIN"/>
    <property type="match status" value="1"/>
</dbReference>
<protein>
    <submittedName>
        <fullName evidence="2">Inner membrane protein</fullName>
    </submittedName>
</protein>
<name>A0A4Q7P1C6_9FLAO</name>
<feature type="transmembrane region" description="Helical" evidence="1">
    <location>
        <begin position="128"/>
        <end position="149"/>
    </location>
</feature>
<accession>A0A4Q7P1C6</accession>
<dbReference type="PANTHER" id="PTHR40031:SF1">
    <property type="entry name" value="MEMBRANE-BOUND METAL-DEPENDENT HYDROLASE"/>
    <property type="match status" value="1"/>
</dbReference>
<reference evidence="2 3" key="1">
    <citation type="submission" date="2019-02" db="EMBL/GenBank/DDBJ databases">
        <title>Genomic Encyclopedia of Type Strains, Phase IV (KMG-IV): sequencing the most valuable type-strain genomes for metagenomic binning, comparative biology and taxonomic classification.</title>
        <authorList>
            <person name="Goeker M."/>
        </authorList>
    </citation>
    <scope>NUCLEOTIDE SEQUENCE [LARGE SCALE GENOMIC DNA]</scope>
    <source>
        <strain evidence="2 3">DSM 17196</strain>
    </source>
</reference>
<dbReference type="InterPro" id="IPR007404">
    <property type="entry name" value="YdjM-like"/>
</dbReference>
<proteinExistence type="predicted"/>
<sequence length="334" mass="38315">MDSLTQIVLGAAVGEAVLGKKIGNQAIVWGAVAGTIPDLDVLTKFFVDDVTANEWHRGFSHSILFCVMAAPVFGWLLHKVYKKNNASWKDWTLLMFWGLFTHPLLDSFTTWGTQLFWPLPYKLSFKNIFVVDPLYTLPFLGLVIATMFYKRNNPKRQKLNRLGLMISSCYLLITLALKWYTFTVFKQSLASQQISYTEIQTRPAPLTSFLWTANVACDDTYLIGYYSIFDNTKQVEFTSIPKNHSALTAIKDESIVQRLIQLTRGWYAIRKDHNKWIFNDLRFGQMGFSSTSDFVFSYILYYDENGKLIAKEKERTERDASKLLPALLSRIAGD</sequence>
<dbReference type="OrthoDB" id="9781927at2"/>
<keyword evidence="3" id="KW-1185">Reference proteome</keyword>